<keyword evidence="3 4" id="KW-0067">ATP-binding</keyword>
<accession>A0A0D1Y0T4</accession>
<dbReference type="Gene3D" id="1.10.510.10">
    <property type="entry name" value="Transferase(Phosphotransferase) domain 1"/>
    <property type="match status" value="1"/>
</dbReference>
<dbReference type="AlphaFoldDB" id="A0A0D1Y0T4"/>
<dbReference type="EC" id="2.7.11.1" evidence="1"/>
<keyword evidence="5" id="KW-0418">Kinase</keyword>
<evidence type="ECO:0000256" key="1">
    <source>
        <dbReference type="ARBA" id="ARBA00012513"/>
    </source>
</evidence>
<dbReference type="InterPro" id="IPR000719">
    <property type="entry name" value="Prot_kinase_dom"/>
</dbReference>
<dbReference type="InterPro" id="IPR017441">
    <property type="entry name" value="Protein_kinase_ATP_BS"/>
</dbReference>
<dbReference type="Proteomes" id="UP000054302">
    <property type="component" value="Unassembled WGS sequence"/>
</dbReference>
<feature type="domain" description="Protein kinase" evidence="7">
    <location>
        <begin position="18"/>
        <end position="300"/>
    </location>
</feature>
<evidence type="ECO:0000256" key="4">
    <source>
        <dbReference type="PROSITE-ProRule" id="PRU10141"/>
    </source>
</evidence>
<gene>
    <name evidence="8" type="ORF">PV10_05266</name>
</gene>
<dbReference type="GeneID" id="27323111"/>
<dbReference type="RefSeq" id="XP_016225686.1">
    <property type="nucleotide sequence ID" value="XM_016369898.1"/>
</dbReference>
<keyword evidence="9" id="KW-1185">Reference proteome</keyword>
<dbReference type="SUPFAM" id="SSF56112">
    <property type="entry name" value="Protein kinase-like (PK-like)"/>
    <property type="match status" value="1"/>
</dbReference>
<evidence type="ECO:0000256" key="5">
    <source>
        <dbReference type="RuleBase" id="RU000304"/>
    </source>
</evidence>
<dbReference type="OrthoDB" id="5800476at2759"/>
<evidence type="ECO:0000259" key="7">
    <source>
        <dbReference type="PROSITE" id="PS50011"/>
    </source>
</evidence>
<evidence type="ECO:0000256" key="3">
    <source>
        <dbReference type="ARBA" id="ARBA00022840"/>
    </source>
</evidence>
<dbReference type="GO" id="GO:0005524">
    <property type="term" value="F:ATP binding"/>
    <property type="evidence" value="ECO:0007669"/>
    <property type="project" value="UniProtKB-UniRule"/>
</dbReference>
<name>A0A0D1Y0T4_EXOME</name>
<dbReference type="STRING" id="212818.A0A0D1Y0T4"/>
<dbReference type="InterPro" id="IPR008271">
    <property type="entry name" value="Ser/Thr_kinase_AS"/>
</dbReference>
<dbReference type="PANTHER" id="PTHR11909">
    <property type="entry name" value="CASEIN KINASE-RELATED"/>
    <property type="match status" value="1"/>
</dbReference>
<dbReference type="RefSeq" id="XP_016225685.1">
    <property type="nucleotide sequence ID" value="XM_016369897.1"/>
</dbReference>
<dbReference type="SMART" id="SM00220">
    <property type="entry name" value="S_TKc"/>
    <property type="match status" value="1"/>
</dbReference>
<dbReference type="PROSITE" id="PS50011">
    <property type="entry name" value="PROTEIN_KINASE_DOM"/>
    <property type="match status" value="1"/>
</dbReference>
<evidence type="ECO:0000256" key="2">
    <source>
        <dbReference type="ARBA" id="ARBA00022741"/>
    </source>
</evidence>
<dbReference type="PROSITE" id="PS00108">
    <property type="entry name" value="PROTEIN_KINASE_ST"/>
    <property type="match status" value="1"/>
</dbReference>
<keyword evidence="5" id="KW-0723">Serine/threonine-protein kinase</keyword>
<dbReference type="VEuPathDB" id="FungiDB:PV10_05266"/>
<dbReference type="InterPro" id="IPR011009">
    <property type="entry name" value="Kinase-like_dom_sf"/>
</dbReference>
<reference evidence="8 9" key="1">
    <citation type="submission" date="2015-01" db="EMBL/GenBank/DDBJ databases">
        <title>The Genome Sequence of Exophiala mesophila CBS40295.</title>
        <authorList>
            <consortium name="The Broad Institute Genomics Platform"/>
            <person name="Cuomo C."/>
            <person name="de Hoog S."/>
            <person name="Gorbushina A."/>
            <person name="Stielow B."/>
            <person name="Teixiera M."/>
            <person name="Abouelleil A."/>
            <person name="Chapman S.B."/>
            <person name="Priest M."/>
            <person name="Young S.K."/>
            <person name="Wortman J."/>
            <person name="Nusbaum C."/>
            <person name="Birren B."/>
        </authorList>
    </citation>
    <scope>NUCLEOTIDE SEQUENCE [LARGE SCALE GENOMIC DNA]</scope>
    <source>
        <strain evidence="8 9">CBS 40295</strain>
    </source>
</reference>
<dbReference type="EMBL" id="KN847522">
    <property type="protein sequence ID" value="KIV94111.1"/>
    <property type="molecule type" value="Genomic_DNA"/>
</dbReference>
<feature type="binding site" evidence="4">
    <location>
        <position position="47"/>
    </location>
    <ligand>
        <name>ATP</name>
        <dbReference type="ChEBI" id="CHEBI:30616"/>
    </ligand>
</feature>
<evidence type="ECO:0000313" key="9">
    <source>
        <dbReference type="Proteomes" id="UP000054302"/>
    </source>
</evidence>
<dbReference type="PROSITE" id="PS00107">
    <property type="entry name" value="PROTEIN_KINASE_ATP"/>
    <property type="match status" value="1"/>
</dbReference>
<sequence>MDDPFIQHFLEIRLGGRYQICRRIGSGSFGKVYIGRDVPTGDVVAIKLEHRSIAPSLLRQEIEIYEELIGQPGIPRVFWHGYHCDFQVVVFELLGPNLEDLFRYCDNKFSLKTTLMLMDQFLHRVESLHAAGYLHRDIKPENFLLGTGKHGNIVYMTDFGLATYRMDSHDQAMSYKPAASPRISLVGTCRYASVNGHLNIAPSWRDDLESLGYMALYFLHGSLPWQGLKAATRQERYRLVFERKQTIKVIELCRGLPAEFTTYMSYVRGLGGDKPDYRYLRSLFGRLFRRKGFEYDHVFDWTLREFERHSNMNQQRPVPCPNVGEQKTQRAPVGRRDRKRTRRTRAKAKE</sequence>
<dbReference type="EMBL" id="KN847522">
    <property type="protein sequence ID" value="KIV94112.1"/>
    <property type="molecule type" value="Genomic_DNA"/>
</dbReference>
<feature type="compositionally biased region" description="Basic residues" evidence="6">
    <location>
        <begin position="336"/>
        <end position="350"/>
    </location>
</feature>
<dbReference type="InterPro" id="IPR050235">
    <property type="entry name" value="CK1_Ser-Thr_kinase"/>
</dbReference>
<evidence type="ECO:0000256" key="6">
    <source>
        <dbReference type="SAM" id="MobiDB-lite"/>
    </source>
</evidence>
<dbReference type="CDD" id="cd14016">
    <property type="entry name" value="STKc_CK1"/>
    <property type="match status" value="1"/>
</dbReference>
<organism evidence="8 9">
    <name type="scientific">Exophiala mesophila</name>
    <name type="common">Black yeast-like fungus</name>
    <dbReference type="NCBI Taxonomy" id="212818"/>
    <lineage>
        <taxon>Eukaryota</taxon>
        <taxon>Fungi</taxon>
        <taxon>Dikarya</taxon>
        <taxon>Ascomycota</taxon>
        <taxon>Pezizomycotina</taxon>
        <taxon>Eurotiomycetes</taxon>
        <taxon>Chaetothyriomycetidae</taxon>
        <taxon>Chaetothyriales</taxon>
        <taxon>Herpotrichiellaceae</taxon>
        <taxon>Exophiala</taxon>
    </lineage>
</organism>
<dbReference type="Pfam" id="PF00069">
    <property type="entry name" value="Pkinase"/>
    <property type="match status" value="1"/>
</dbReference>
<evidence type="ECO:0000313" key="8">
    <source>
        <dbReference type="EMBL" id="KIV94111.1"/>
    </source>
</evidence>
<dbReference type="GO" id="GO:0004674">
    <property type="term" value="F:protein serine/threonine kinase activity"/>
    <property type="evidence" value="ECO:0007669"/>
    <property type="project" value="UniProtKB-KW"/>
</dbReference>
<feature type="region of interest" description="Disordered" evidence="6">
    <location>
        <begin position="312"/>
        <end position="350"/>
    </location>
</feature>
<keyword evidence="2 4" id="KW-0547">Nucleotide-binding</keyword>
<keyword evidence="5" id="KW-0808">Transferase</keyword>
<proteinExistence type="inferred from homology"/>
<comment type="similarity">
    <text evidence="5">Belongs to the protein kinase superfamily.</text>
</comment>
<dbReference type="HOGENOM" id="CLU_019279_2_7_1"/>
<protein>
    <recommendedName>
        <fullName evidence="1">non-specific serine/threonine protein kinase</fullName>
        <ecNumber evidence="1">2.7.11.1</ecNumber>
    </recommendedName>
</protein>